<name>A0A9D3VK04_9ROSI</name>
<comment type="caution">
    <text evidence="1">The sequence shown here is derived from an EMBL/GenBank/DDBJ whole genome shotgun (WGS) entry which is preliminary data.</text>
</comment>
<keyword evidence="2" id="KW-1185">Reference proteome</keyword>
<dbReference type="EMBL" id="JAIQCV010000006">
    <property type="protein sequence ID" value="KAH1089076.1"/>
    <property type="molecule type" value="Genomic_DNA"/>
</dbReference>
<dbReference type="AlphaFoldDB" id="A0A9D3VK04"/>
<evidence type="ECO:0000313" key="1">
    <source>
        <dbReference type="EMBL" id="KAH1089076.1"/>
    </source>
</evidence>
<organism evidence="1 2">
    <name type="scientific">Gossypium stocksii</name>
    <dbReference type="NCBI Taxonomy" id="47602"/>
    <lineage>
        <taxon>Eukaryota</taxon>
        <taxon>Viridiplantae</taxon>
        <taxon>Streptophyta</taxon>
        <taxon>Embryophyta</taxon>
        <taxon>Tracheophyta</taxon>
        <taxon>Spermatophyta</taxon>
        <taxon>Magnoliopsida</taxon>
        <taxon>eudicotyledons</taxon>
        <taxon>Gunneridae</taxon>
        <taxon>Pentapetalae</taxon>
        <taxon>rosids</taxon>
        <taxon>malvids</taxon>
        <taxon>Malvales</taxon>
        <taxon>Malvaceae</taxon>
        <taxon>Malvoideae</taxon>
        <taxon>Gossypium</taxon>
    </lineage>
</organism>
<protein>
    <submittedName>
        <fullName evidence="1">Uncharacterized protein</fullName>
    </submittedName>
</protein>
<evidence type="ECO:0000313" key="2">
    <source>
        <dbReference type="Proteomes" id="UP000828251"/>
    </source>
</evidence>
<proteinExistence type="predicted"/>
<dbReference type="Proteomes" id="UP000828251">
    <property type="component" value="Unassembled WGS sequence"/>
</dbReference>
<gene>
    <name evidence="1" type="ORF">J1N35_016333</name>
</gene>
<accession>A0A9D3VK04</accession>
<reference evidence="1 2" key="1">
    <citation type="journal article" date="2021" name="Plant Biotechnol. J.">
        <title>Multi-omics assisted identification of the key and species-specific regulatory components of drought-tolerant mechanisms in Gossypium stocksii.</title>
        <authorList>
            <person name="Yu D."/>
            <person name="Ke L."/>
            <person name="Zhang D."/>
            <person name="Wu Y."/>
            <person name="Sun Y."/>
            <person name="Mei J."/>
            <person name="Sun J."/>
            <person name="Sun Y."/>
        </authorList>
    </citation>
    <scope>NUCLEOTIDE SEQUENCE [LARGE SCALE GENOMIC DNA]</scope>
    <source>
        <strain evidence="2">cv. E1</strain>
        <tissue evidence="1">Leaf</tissue>
    </source>
</reference>
<sequence>MTPGLIKTEMTDGKFISKKTRLQLDHKMHDKGPAAGTNYLTVPHWYEGTKLGRFFALASWIGGLASY</sequence>